<evidence type="ECO:0000313" key="2">
    <source>
        <dbReference type="Proteomes" id="UP000076532"/>
    </source>
</evidence>
<dbReference type="SUPFAM" id="SSF52047">
    <property type="entry name" value="RNI-like"/>
    <property type="match status" value="1"/>
</dbReference>
<keyword evidence="2" id="KW-1185">Reference proteome</keyword>
<dbReference type="AlphaFoldDB" id="A0A166JQG1"/>
<gene>
    <name evidence="1" type="ORF">FIBSPDRAFT_891486</name>
</gene>
<proteinExistence type="predicted"/>
<evidence type="ECO:0008006" key="3">
    <source>
        <dbReference type="Google" id="ProtNLM"/>
    </source>
</evidence>
<name>A0A166JQG1_9AGAM</name>
<evidence type="ECO:0000313" key="1">
    <source>
        <dbReference type="EMBL" id="KZP21104.1"/>
    </source>
</evidence>
<reference evidence="1 2" key="1">
    <citation type="journal article" date="2016" name="Mol. Biol. Evol.">
        <title>Comparative Genomics of Early-Diverging Mushroom-Forming Fungi Provides Insights into the Origins of Lignocellulose Decay Capabilities.</title>
        <authorList>
            <person name="Nagy L.G."/>
            <person name="Riley R."/>
            <person name="Tritt A."/>
            <person name="Adam C."/>
            <person name="Daum C."/>
            <person name="Floudas D."/>
            <person name="Sun H."/>
            <person name="Yadav J.S."/>
            <person name="Pangilinan J."/>
            <person name="Larsson K.H."/>
            <person name="Matsuura K."/>
            <person name="Barry K."/>
            <person name="Labutti K."/>
            <person name="Kuo R."/>
            <person name="Ohm R.A."/>
            <person name="Bhattacharya S.S."/>
            <person name="Shirouzu T."/>
            <person name="Yoshinaga Y."/>
            <person name="Martin F.M."/>
            <person name="Grigoriev I.V."/>
            <person name="Hibbett D.S."/>
        </authorList>
    </citation>
    <scope>NUCLEOTIDE SEQUENCE [LARGE SCALE GENOMIC DNA]</scope>
    <source>
        <strain evidence="1 2">CBS 109695</strain>
    </source>
</reference>
<protein>
    <recommendedName>
        <fullName evidence="3">F-box domain-containing protein</fullName>
    </recommendedName>
</protein>
<organism evidence="1 2">
    <name type="scientific">Athelia psychrophila</name>
    <dbReference type="NCBI Taxonomy" id="1759441"/>
    <lineage>
        <taxon>Eukaryota</taxon>
        <taxon>Fungi</taxon>
        <taxon>Dikarya</taxon>
        <taxon>Basidiomycota</taxon>
        <taxon>Agaricomycotina</taxon>
        <taxon>Agaricomycetes</taxon>
        <taxon>Agaricomycetidae</taxon>
        <taxon>Atheliales</taxon>
        <taxon>Atheliaceae</taxon>
        <taxon>Athelia</taxon>
    </lineage>
</organism>
<sequence length="331" mass="37485">MLKIELRSAIDPPYLKLFETAPQLREVTICSRSLYDRFKLPFHQLTKLSIGPEVPPELWVEYLRLCPNLIVFEADMRTIATNMITINQGPYLTHTCLRVLRLSGGVGVGYRPIDAVALTLPALQILDLRDADANTQFYYPIGPLQPVTNMVSRSGCTFTTFRWSSKGHLTPAIEQDPAIDIHLRAYPHLLNLDISLDIKWISPFLKRLTSQSPCPRLETLDIFIAGKLAFHEKKSRVSHNPQPPPSGHWLDIQALVIFLQARRAGSHGLRRIRMSDSQFGSFEELWGHPEPPEIQTLRDEGMMIVFGSKEVSEKHVDRSMMYASGCRSTGV</sequence>
<dbReference type="EMBL" id="KV417550">
    <property type="protein sequence ID" value="KZP21104.1"/>
    <property type="molecule type" value="Genomic_DNA"/>
</dbReference>
<dbReference type="Proteomes" id="UP000076532">
    <property type="component" value="Unassembled WGS sequence"/>
</dbReference>
<accession>A0A166JQG1</accession>